<dbReference type="Gene3D" id="2.60.40.10">
    <property type="entry name" value="Immunoglobulins"/>
    <property type="match status" value="1"/>
</dbReference>
<keyword evidence="1" id="KW-0732">Signal</keyword>
<dbReference type="RefSeq" id="WP_136152378.1">
    <property type="nucleotide sequence ID" value="NZ_CP038810.1"/>
</dbReference>
<dbReference type="InterPro" id="IPR011467">
    <property type="entry name" value="DUF1573"/>
</dbReference>
<feature type="signal peptide" evidence="1">
    <location>
        <begin position="1"/>
        <end position="18"/>
    </location>
</feature>
<evidence type="ECO:0008006" key="4">
    <source>
        <dbReference type="Google" id="ProtNLM"/>
    </source>
</evidence>
<evidence type="ECO:0000313" key="3">
    <source>
        <dbReference type="Proteomes" id="UP000296862"/>
    </source>
</evidence>
<dbReference type="AlphaFoldDB" id="A0A4P7PU25"/>
<dbReference type="PANTHER" id="PTHR37833">
    <property type="entry name" value="LIPOPROTEIN-RELATED"/>
    <property type="match status" value="1"/>
</dbReference>
<dbReference type="Proteomes" id="UP000296862">
    <property type="component" value="Chromosome"/>
</dbReference>
<proteinExistence type="predicted"/>
<gene>
    <name evidence="2" type="ORF">GS03_01985</name>
</gene>
<keyword evidence="3" id="KW-1185">Reference proteome</keyword>
<name>A0A4P7PU25_9FLAO</name>
<dbReference type="KEGG" id="fsn:GS03_01985"/>
<evidence type="ECO:0000256" key="1">
    <source>
        <dbReference type="SAM" id="SignalP"/>
    </source>
</evidence>
<dbReference type="InterPro" id="IPR013783">
    <property type="entry name" value="Ig-like_fold"/>
</dbReference>
<dbReference type="Pfam" id="PF07610">
    <property type="entry name" value="DUF1573"/>
    <property type="match status" value="1"/>
</dbReference>
<dbReference type="OrthoDB" id="826619at2"/>
<protein>
    <recommendedName>
        <fullName evidence="4">DUF1573 domain-containing protein</fullName>
    </recommendedName>
</protein>
<organism evidence="2 3">
    <name type="scientific">Flavobacterium sangjuense</name>
    <dbReference type="NCBI Taxonomy" id="2518177"/>
    <lineage>
        <taxon>Bacteria</taxon>
        <taxon>Pseudomonadati</taxon>
        <taxon>Bacteroidota</taxon>
        <taxon>Flavobacteriia</taxon>
        <taxon>Flavobacteriales</taxon>
        <taxon>Flavobacteriaceae</taxon>
        <taxon>Flavobacterium</taxon>
    </lineage>
</organism>
<feature type="chain" id="PRO_5020496598" description="DUF1573 domain-containing protein" evidence="1">
    <location>
        <begin position="19"/>
        <end position="144"/>
    </location>
</feature>
<reference evidence="2 3" key="1">
    <citation type="submission" date="2019-04" db="EMBL/GenBank/DDBJ databases">
        <title>Flavobacterium sp. GS03.</title>
        <authorList>
            <person name="Kim H."/>
        </authorList>
    </citation>
    <scope>NUCLEOTIDE SEQUENCE [LARGE SCALE GENOMIC DNA]</scope>
    <source>
        <strain evidence="2 3">GS03</strain>
    </source>
</reference>
<sequence>MKKYLLIAVILMNAAVFAQKGPKIEFKAKDNTIDYGTVNKEDDNGIRTFEFTNTGDADLIITNVQSTCGCTVPSKPTEPIPPGKTGKIDVKYNMHTGPIRKTITVESNAVNVEEGRVALKIKGEVIEKPIVNLLEKKKTSPMMQ</sequence>
<dbReference type="PANTHER" id="PTHR37833:SF1">
    <property type="entry name" value="SIGNAL PEPTIDE PROTEIN"/>
    <property type="match status" value="1"/>
</dbReference>
<accession>A0A4P7PU25</accession>
<evidence type="ECO:0000313" key="2">
    <source>
        <dbReference type="EMBL" id="QBZ98477.1"/>
    </source>
</evidence>
<dbReference type="EMBL" id="CP038810">
    <property type="protein sequence ID" value="QBZ98477.1"/>
    <property type="molecule type" value="Genomic_DNA"/>
</dbReference>